<evidence type="ECO:0000313" key="1">
    <source>
        <dbReference type="EMBL" id="PXF57319.1"/>
    </source>
</evidence>
<sequence length="64" mass="6908">MIKFRIDDAARNTGESDEYAVNIDAADPTAPMTSSPTNPDGDVGVIEMFKLDEYIRQIATTNGG</sequence>
<reference evidence="1" key="1">
    <citation type="submission" date="2018-01" db="EMBL/GenBank/DDBJ databases">
        <authorList>
            <person name="Krukenberg V."/>
        </authorList>
    </citation>
    <scope>NUCLEOTIDE SEQUENCE</scope>
    <source>
        <strain evidence="1">E20ANME2</strain>
    </source>
</reference>
<name>A0AC61KYV4_9EURY</name>
<accession>A0AC61KYV4</accession>
<dbReference type="EMBL" id="PQXF01000063">
    <property type="protein sequence ID" value="PXF57319.1"/>
    <property type="molecule type" value="Genomic_DNA"/>
</dbReference>
<evidence type="ECO:0000313" key="2">
    <source>
        <dbReference type="Proteomes" id="UP000248329"/>
    </source>
</evidence>
<protein>
    <submittedName>
        <fullName evidence="1">Uncharacterized protein</fullName>
    </submittedName>
</protein>
<organism evidence="1 2">
    <name type="scientific">Candidatus Methanogaster sp</name>
    <dbReference type="NCBI Taxonomy" id="3386292"/>
    <lineage>
        <taxon>Archaea</taxon>
        <taxon>Methanobacteriati</taxon>
        <taxon>Methanobacteriota</taxon>
        <taxon>Stenosarchaea group</taxon>
        <taxon>Methanomicrobia</taxon>
        <taxon>Methanosarcinales</taxon>
        <taxon>ANME-2 cluster</taxon>
        <taxon>Candidatus Methanogasteraceae</taxon>
        <taxon>Candidatus Methanogaster</taxon>
    </lineage>
</organism>
<dbReference type="Proteomes" id="UP000248329">
    <property type="component" value="Unassembled WGS sequence"/>
</dbReference>
<proteinExistence type="predicted"/>
<comment type="caution">
    <text evidence="1">The sequence shown here is derived from an EMBL/GenBank/DDBJ whole genome shotgun (WGS) entry which is preliminary data.</text>
</comment>
<gene>
    <name evidence="1" type="ORF">C4B59_15415</name>
</gene>